<feature type="compositionally biased region" description="Basic and acidic residues" evidence="5">
    <location>
        <begin position="543"/>
        <end position="554"/>
    </location>
</feature>
<dbReference type="SUPFAM" id="SSF103657">
    <property type="entry name" value="BAR/IMD domain-like"/>
    <property type="match status" value="1"/>
</dbReference>
<dbReference type="InterPro" id="IPR036028">
    <property type="entry name" value="SH3-like_dom_sf"/>
</dbReference>
<accession>A0A0X3PKW4</accession>
<proteinExistence type="predicted"/>
<dbReference type="InterPro" id="IPR031160">
    <property type="entry name" value="F_BAR_dom"/>
</dbReference>
<dbReference type="AlphaFoldDB" id="A0A0X3PKW4"/>
<dbReference type="PROSITE" id="PS50002">
    <property type="entry name" value="SH3"/>
    <property type="match status" value="2"/>
</dbReference>
<feature type="coiled-coil region" evidence="4">
    <location>
        <begin position="125"/>
        <end position="205"/>
    </location>
</feature>
<evidence type="ECO:0000313" key="8">
    <source>
        <dbReference type="EMBL" id="JAP52551.1"/>
    </source>
</evidence>
<dbReference type="PANTHER" id="PTHR15735">
    <property type="entry name" value="FCH AND DOUBLE SH3 DOMAINS PROTEIN"/>
    <property type="match status" value="1"/>
</dbReference>
<feature type="compositionally biased region" description="Polar residues" evidence="5">
    <location>
        <begin position="474"/>
        <end position="485"/>
    </location>
</feature>
<evidence type="ECO:0000256" key="2">
    <source>
        <dbReference type="PROSITE-ProRule" id="PRU00192"/>
    </source>
</evidence>
<dbReference type="PANTHER" id="PTHR15735:SF21">
    <property type="entry name" value="PROTEIN NERVOUS WRECK"/>
    <property type="match status" value="1"/>
</dbReference>
<evidence type="ECO:0000256" key="5">
    <source>
        <dbReference type="SAM" id="MobiDB-lite"/>
    </source>
</evidence>
<sequence>MQPGTKKPQGQIKYTQNEHLSKLLAKQASETELLEDLRSYCKQRAVLDREYGQALQKLCNSFLGKKEYISVQNSSERKELSVWEIWKSFLLASGQLAVSRIQASDEHQRLSLDLKSVKSTRATVSKRTFEQLKSLQNDLASAVQEMVKSQKIYSEEEKQAHDTRIKAQSAEERIRRRSTNLFSSMAQLQRTHAKLSSRRQECENRSTSARNEYIFQLTALNAHLNHYLKKDIPDMAKTLDGDVYEKFREVLVTSNQTELDICRSNQGPFLELFEASAKINRTDAWNQFVQESPVFLDDLQFKFEPRAGDMVTGLLSLNSKETSGTNGGDFEQLAKKLARHFVSRERRIKAYEEEISDLRSGRITPPPEQVKDRKYFLKVGYSWLCGTEVNGEDSLPSPEYLEHKLEELEFAIRREEIEKTKNEACLDLLKRLDVDIQAALNEAYQFYASAAATTASNEISGSQNSSYLAPLAPLSNNTGSSTEDSTVGAADANGSHRRIPNGTSTQLSSPHQLGNGHATHGSSSNRTQNRTPRASTDAWPRPHTTDRRSSDHDPSAGAPGSLSALNIDEVDNSAYRRAHSEASVVEFPNSNWLKHSQLPTATALYEFLSTRPDELDLVVTERVLLLGDGDGEHWVKVRSLIDGKEGLVPRVFLAIDPPPLPEPNPAAVAPVSSTSVASSSVSTLAVVNSSLQTPDEGRSRTASNAEGQPPSQSVNAPSPGGTSAVNNSHPPMSECTAGKFVRALISFVGSQADELNFSDGDVLHVLGRPAAEVDDGWLEGELVPSAEVASVEKIYRGVFPSMLVQPIPEDEAVQWVSRLEAVKAGLVSKSSAEAPTLSAEDEVLMASLGITTASTCPSDVKRHPSSSSGSVPASRTSVTAAPSSATGQSKPRSSLQSSTRSSSGRRSHSRHDEHSASRGHQQQRQQRSSHRRSQQQQQQQPPPHQSTPDGHLAVQPAVAVAGECAEEAGTTVVNSGATTTSHILVPGLPTMVLSQSTDWSAHSTNGSTADPELRIAEV</sequence>
<dbReference type="InterPro" id="IPR027267">
    <property type="entry name" value="AH/BAR_dom_sf"/>
</dbReference>
<dbReference type="EMBL" id="GEEE01010674">
    <property type="protein sequence ID" value="JAP52551.1"/>
    <property type="molecule type" value="Transcribed_RNA"/>
</dbReference>
<evidence type="ECO:0008006" key="9">
    <source>
        <dbReference type="Google" id="ProtNLM"/>
    </source>
</evidence>
<evidence type="ECO:0000256" key="3">
    <source>
        <dbReference type="PROSITE-ProRule" id="PRU01077"/>
    </source>
</evidence>
<evidence type="ECO:0000259" key="7">
    <source>
        <dbReference type="PROSITE" id="PS51741"/>
    </source>
</evidence>
<dbReference type="SUPFAM" id="SSF50044">
    <property type="entry name" value="SH3-domain"/>
    <property type="match status" value="2"/>
</dbReference>
<dbReference type="GO" id="GO:0055037">
    <property type="term" value="C:recycling endosome"/>
    <property type="evidence" value="ECO:0007669"/>
    <property type="project" value="TreeGrafter"/>
</dbReference>
<dbReference type="Gene3D" id="2.30.30.40">
    <property type="entry name" value="SH3 Domains"/>
    <property type="match status" value="2"/>
</dbReference>
<dbReference type="InterPro" id="IPR001452">
    <property type="entry name" value="SH3_domain"/>
</dbReference>
<reference evidence="8" key="1">
    <citation type="submission" date="2016-01" db="EMBL/GenBank/DDBJ databases">
        <title>Reference transcriptome for the parasite Schistocephalus solidus: insights into the molecular evolution of parasitism.</title>
        <authorList>
            <person name="Hebert F.O."/>
            <person name="Grambauer S."/>
            <person name="Barber I."/>
            <person name="Landry C.R."/>
            <person name="Aubin-Horth N."/>
        </authorList>
    </citation>
    <scope>NUCLEOTIDE SEQUENCE</scope>
</reference>
<feature type="compositionally biased region" description="Low complexity" evidence="5">
    <location>
        <begin position="889"/>
        <end position="902"/>
    </location>
</feature>
<feature type="domain" description="F-BAR" evidence="7">
    <location>
        <begin position="3"/>
        <end position="284"/>
    </location>
</feature>
<feature type="region of interest" description="Disordered" evidence="5">
    <location>
        <begin position="998"/>
        <end position="1018"/>
    </location>
</feature>
<dbReference type="GO" id="GO:0030833">
    <property type="term" value="P:regulation of actin filament polymerization"/>
    <property type="evidence" value="ECO:0007669"/>
    <property type="project" value="TreeGrafter"/>
</dbReference>
<feature type="region of interest" description="Disordered" evidence="5">
    <location>
        <begin position="474"/>
        <end position="564"/>
    </location>
</feature>
<feature type="compositionally biased region" description="Polar residues" evidence="5">
    <location>
        <begin position="700"/>
        <end position="730"/>
    </location>
</feature>
<feature type="region of interest" description="Disordered" evidence="5">
    <location>
        <begin position="854"/>
        <end position="951"/>
    </location>
</feature>
<evidence type="ECO:0000256" key="4">
    <source>
        <dbReference type="SAM" id="Coils"/>
    </source>
</evidence>
<dbReference type="GO" id="GO:0007274">
    <property type="term" value="P:neuromuscular synaptic transmission"/>
    <property type="evidence" value="ECO:0007669"/>
    <property type="project" value="TreeGrafter"/>
</dbReference>
<dbReference type="PROSITE" id="PS51741">
    <property type="entry name" value="F_BAR"/>
    <property type="match status" value="1"/>
</dbReference>
<evidence type="ECO:0000259" key="6">
    <source>
        <dbReference type="PROSITE" id="PS50002"/>
    </source>
</evidence>
<evidence type="ECO:0000256" key="1">
    <source>
        <dbReference type="ARBA" id="ARBA00022443"/>
    </source>
</evidence>
<dbReference type="SMART" id="SM00055">
    <property type="entry name" value="FCH"/>
    <property type="match status" value="1"/>
</dbReference>
<feature type="compositionally biased region" description="Polar residues" evidence="5">
    <location>
        <begin position="998"/>
        <end position="1008"/>
    </location>
</feature>
<dbReference type="Gene3D" id="1.20.1270.60">
    <property type="entry name" value="Arfaptin homology (AH) domain/BAR domain"/>
    <property type="match status" value="1"/>
</dbReference>
<name>A0A0X3PKW4_SCHSO</name>
<gene>
    <name evidence="8" type="ORF">TR117309</name>
</gene>
<keyword evidence="1 2" id="KW-0728">SH3 domain</keyword>
<dbReference type="SMART" id="SM00326">
    <property type="entry name" value="SH3"/>
    <property type="match status" value="2"/>
</dbReference>
<feature type="compositionally biased region" description="Polar residues" evidence="5">
    <location>
        <begin position="520"/>
        <end position="534"/>
    </location>
</feature>
<keyword evidence="3 4" id="KW-0175">Coiled coil</keyword>
<feature type="compositionally biased region" description="Polar residues" evidence="5">
    <location>
        <begin position="878"/>
        <end position="888"/>
    </location>
</feature>
<protein>
    <recommendedName>
        <fullName evidence="9">FCH and double SH3 domains protein 2</fullName>
    </recommendedName>
</protein>
<dbReference type="InterPro" id="IPR001060">
    <property type="entry name" value="FCH_dom"/>
</dbReference>
<feature type="compositionally biased region" description="Polar residues" evidence="5">
    <location>
        <begin position="501"/>
        <end position="512"/>
    </location>
</feature>
<dbReference type="Pfam" id="PF00611">
    <property type="entry name" value="FCH"/>
    <property type="match status" value="1"/>
</dbReference>
<dbReference type="GO" id="GO:0031594">
    <property type="term" value="C:neuromuscular junction"/>
    <property type="evidence" value="ECO:0007669"/>
    <property type="project" value="TreeGrafter"/>
</dbReference>
<dbReference type="Pfam" id="PF00018">
    <property type="entry name" value="SH3_1"/>
    <property type="match status" value="1"/>
</dbReference>
<feature type="domain" description="SH3" evidence="6">
    <location>
        <begin position="736"/>
        <end position="809"/>
    </location>
</feature>
<feature type="domain" description="SH3" evidence="6">
    <location>
        <begin position="596"/>
        <end position="658"/>
    </location>
</feature>
<organism evidence="8">
    <name type="scientific">Schistocephalus solidus</name>
    <name type="common">Tapeworm</name>
    <dbReference type="NCBI Taxonomy" id="70667"/>
    <lineage>
        <taxon>Eukaryota</taxon>
        <taxon>Metazoa</taxon>
        <taxon>Spiralia</taxon>
        <taxon>Lophotrochozoa</taxon>
        <taxon>Platyhelminthes</taxon>
        <taxon>Cestoda</taxon>
        <taxon>Eucestoda</taxon>
        <taxon>Diphyllobothriidea</taxon>
        <taxon>Diphyllobothriidae</taxon>
        <taxon>Schistocephalus</taxon>
    </lineage>
</organism>
<feature type="compositionally biased region" description="Low complexity" evidence="5">
    <location>
        <begin position="865"/>
        <end position="877"/>
    </location>
</feature>
<feature type="region of interest" description="Disordered" evidence="5">
    <location>
        <begin position="687"/>
        <end position="731"/>
    </location>
</feature>